<reference evidence="6" key="1">
    <citation type="submission" date="2018-06" db="EMBL/GenBank/DDBJ databases">
        <title>Genome assembly of Danube salmon.</title>
        <authorList>
            <person name="Macqueen D.J."/>
            <person name="Gundappa M.K."/>
        </authorList>
    </citation>
    <scope>NUCLEOTIDE SEQUENCE [LARGE SCALE GENOMIC DNA]</scope>
</reference>
<dbReference type="CDD" id="cd16040">
    <property type="entry name" value="SPRY_PRY_SNTX"/>
    <property type="match status" value="1"/>
</dbReference>
<dbReference type="PRINTS" id="PR01407">
    <property type="entry name" value="BUTYPHLNCDUF"/>
</dbReference>
<sequence length="205" mass="23484">MFFSFFSHTYTVSSAEDEDYVHNMTKNACELTLNPNTAHRELSLSEGNRRVTRVWVKQLCPDHPERFRDCPQVLCREGLTGQCYWETEWSGKAYIGVAYRGINKHGEANSCVMGFNDKSWSLECSNDIYTAWHNNKSAVVPVCSSRSNRVRVHLDYLHGHLSFYSISSGSLTQLHTFNTTFTEPLYPGFVVWDYGSSVSLCKVKR</sequence>
<dbReference type="InterPro" id="IPR043136">
    <property type="entry name" value="B30.2/SPRY_sf"/>
</dbReference>
<organism evidence="5 6">
    <name type="scientific">Hucho hucho</name>
    <name type="common">huchen</name>
    <dbReference type="NCBI Taxonomy" id="62062"/>
    <lineage>
        <taxon>Eukaryota</taxon>
        <taxon>Metazoa</taxon>
        <taxon>Chordata</taxon>
        <taxon>Craniata</taxon>
        <taxon>Vertebrata</taxon>
        <taxon>Euteleostomi</taxon>
        <taxon>Actinopterygii</taxon>
        <taxon>Neopterygii</taxon>
        <taxon>Teleostei</taxon>
        <taxon>Protacanthopterygii</taxon>
        <taxon>Salmoniformes</taxon>
        <taxon>Salmonidae</taxon>
        <taxon>Salmoninae</taxon>
        <taxon>Hucho</taxon>
    </lineage>
</organism>
<dbReference type="InterPro" id="IPR003877">
    <property type="entry name" value="SPRY_dom"/>
</dbReference>
<keyword evidence="2" id="KW-0863">Zinc-finger</keyword>
<dbReference type="InterPro" id="IPR003879">
    <property type="entry name" value="Butyrophylin_SPRY"/>
</dbReference>
<evidence type="ECO:0000256" key="3">
    <source>
        <dbReference type="ARBA" id="ARBA00022833"/>
    </source>
</evidence>
<evidence type="ECO:0000256" key="1">
    <source>
        <dbReference type="ARBA" id="ARBA00022723"/>
    </source>
</evidence>
<dbReference type="SUPFAM" id="SSF49899">
    <property type="entry name" value="Concanavalin A-like lectins/glucanases"/>
    <property type="match status" value="1"/>
</dbReference>
<dbReference type="STRING" id="62062.ENSHHUP00000054393"/>
<dbReference type="SMART" id="SM00589">
    <property type="entry name" value="PRY"/>
    <property type="match status" value="1"/>
</dbReference>
<dbReference type="GO" id="GO:0005737">
    <property type="term" value="C:cytoplasm"/>
    <property type="evidence" value="ECO:0007669"/>
    <property type="project" value="UniProtKB-ARBA"/>
</dbReference>
<dbReference type="AlphaFoldDB" id="A0A4W5NX64"/>
<accession>A0A4W5NX64</accession>
<dbReference type="PANTHER" id="PTHR25465">
    <property type="entry name" value="B-BOX DOMAIN CONTAINING"/>
    <property type="match status" value="1"/>
</dbReference>
<dbReference type="InterPro" id="IPR013320">
    <property type="entry name" value="ConA-like_dom_sf"/>
</dbReference>
<dbReference type="Pfam" id="PF13765">
    <property type="entry name" value="PRY"/>
    <property type="match status" value="1"/>
</dbReference>
<dbReference type="GeneTree" id="ENSGT01150000286950"/>
<dbReference type="SMART" id="SM00449">
    <property type="entry name" value="SPRY"/>
    <property type="match status" value="1"/>
</dbReference>
<feature type="domain" description="B30.2/SPRY" evidence="4">
    <location>
        <begin position="11"/>
        <end position="205"/>
    </location>
</feature>
<evidence type="ECO:0000313" key="6">
    <source>
        <dbReference type="Proteomes" id="UP000314982"/>
    </source>
</evidence>
<keyword evidence="3" id="KW-0862">Zinc</keyword>
<keyword evidence="6" id="KW-1185">Reference proteome</keyword>
<evidence type="ECO:0000256" key="2">
    <source>
        <dbReference type="ARBA" id="ARBA00022771"/>
    </source>
</evidence>
<evidence type="ECO:0000259" key="4">
    <source>
        <dbReference type="PROSITE" id="PS50188"/>
    </source>
</evidence>
<dbReference type="Proteomes" id="UP000314982">
    <property type="component" value="Unassembled WGS sequence"/>
</dbReference>
<keyword evidence="1" id="KW-0479">Metal-binding</keyword>
<reference evidence="5" key="2">
    <citation type="submission" date="2025-08" db="UniProtKB">
        <authorList>
            <consortium name="Ensembl"/>
        </authorList>
    </citation>
    <scope>IDENTIFICATION</scope>
</reference>
<evidence type="ECO:0000313" key="5">
    <source>
        <dbReference type="Ensembl" id="ENSHHUP00000054393.1"/>
    </source>
</evidence>
<dbReference type="Gene3D" id="2.60.120.920">
    <property type="match status" value="1"/>
</dbReference>
<dbReference type="Pfam" id="PF00622">
    <property type="entry name" value="SPRY"/>
    <property type="match status" value="1"/>
</dbReference>
<reference evidence="5" key="3">
    <citation type="submission" date="2025-09" db="UniProtKB">
        <authorList>
            <consortium name="Ensembl"/>
        </authorList>
    </citation>
    <scope>IDENTIFICATION</scope>
</reference>
<proteinExistence type="predicted"/>
<name>A0A4W5NX64_9TELE</name>
<dbReference type="PROSITE" id="PS50188">
    <property type="entry name" value="B302_SPRY"/>
    <property type="match status" value="1"/>
</dbReference>
<protein>
    <recommendedName>
        <fullName evidence="4">B30.2/SPRY domain-containing protein</fullName>
    </recommendedName>
</protein>
<dbReference type="GO" id="GO:0008270">
    <property type="term" value="F:zinc ion binding"/>
    <property type="evidence" value="ECO:0007669"/>
    <property type="project" value="UniProtKB-KW"/>
</dbReference>
<dbReference type="InterPro" id="IPR001870">
    <property type="entry name" value="B30.2/SPRY"/>
</dbReference>
<dbReference type="InterPro" id="IPR006574">
    <property type="entry name" value="PRY"/>
</dbReference>
<dbReference type="PANTHER" id="PTHR25465:SF14">
    <property type="entry name" value="E3 UBIQUITIN-PROTEIN LIGASE TRIM65"/>
    <property type="match status" value="1"/>
</dbReference>
<dbReference type="Ensembl" id="ENSHHUT00000056280.1">
    <property type="protein sequence ID" value="ENSHHUP00000054393.1"/>
    <property type="gene ID" value="ENSHHUG00000032633.1"/>
</dbReference>
<dbReference type="InterPro" id="IPR051051">
    <property type="entry name" value="E3_ubiq-ligase_TRIM/RNF"/>
</dbReference>